<accession>A0A2L2BN05</accession>
<dbReference type="Pfam" id="PF03703">
    <property type="entry name" value="bPH_2"/>
    <property type="match status" value="1"/>
</dbReference>
<dbReference type="AlphaFoldDB" id="A0A2L2BN05"/>
<dbReference type="KEGG" id="psai:C3B54_1140"/>
<feature type="transmembrane region" description="Helical" evidence="2">
    <location>
        <begin position="50"/>
        <end position="71"/>
    </location>
</feature>
<gene>
    <name evidence="4" type="ORF">C3B54_1140</name>
</gene>
<dbReference type="RefSeq" id="WP_245867946.1">
    <property type="nucleotide sequence ID" value="NZ_CP026923.1"/>
</dbReference>
<organism evidence="4 5">
    <name type="scientific">Pontimonas salivibrio</name>
    <dbReference type="NCBI Taxonomy" id="1159327"/>
    <lineage>
        <taxon>Bacteria</taxon>
        <taxon>Bacillati</taxon>
        <taxon>Actinomycetota</taxon>
        <taxon>Actinomycetes</taxon>
        <taxon>Micrococcales</taxon>
        <taxon>Microbacteriaceae</taxon>
        <taxon>Pontimonas</taxon>
    </lineage>
</organism>
<evidence type="ECO:0000256" key="1">
    <source>
        <dbReference type="SAM" id="MobiDB-lite"/>
    </source>
</evidence>
<feature type="compositionally biased region" description="Polar residues" evidence="1">
    <location>
        <begin position="1"/>
        <end position="13"/>
    </location>
</feature>
<dbReference type="InterPro" id="IPR005182">
    <property type="entry name" value="YdbS-like_PH"/>
</dbReference>
<evidence type="ECO:0000256" key="2">
    <source>
        <dbReference type="SAM" id="Phobius"/>
    </source>
</evidence>
<dbReference type="EMBL" id="CP026923">
    <property type="protein sequence ID" value="AVG23050.1"/>
    <property type="molecule type" value="Genomic_DNA"/>
</dbReference>
<protein>
    <submittedName>
        <fullName evidence="4">Pleckstrin domain-containing membrane protein YbtS</fullName>
    </submittedName>
</protein>
<reference evidence="4 5" key="1">
    <citation type="submission" date="2018-02" db="EMBL/GenBank/DDBJ databases">
        <title>Complete genome of the streamlined marine actinobacterium Pontimonas salivibrio CL-TW6 adapted to coastal planktonic lifestype.</title>
        <authorList>
            <person name="Cho B.C."/>
            <person name="Hardies S.C."/>
            <person name="Jang G.I."/>
            <person name="Hwang C.Y."/>
        </authorList>
    </citation>
    <scope>NUCLEOTIDE SEQUENCE [LARGE SCALE GENOMIC DNA]</scope>
    <source>
        <strain evidence="4 5">CL-TW6</strain>
    </source>
</reference>
<dbReference type="PANTHER" id="PTHR34473">
    <property type="entry name" value="UPF0699 TRANSMEMBRANE PROTEIN YDBS"/>
    <property type="match status" value="1"/>
</dbReference>
<dbReference type="PANTHER" id="PTHR34473:SF3">
    <property type="entry name" value="TRANSMEMBRANE PROTEIN-RELATED"/>
    <property type="match status" value="1"/>
</dbReference>
<proteinExistence type="predicted"/>
<evidence type="ECO:0000259" key="3">
    <source>
        <dbReference type="Pfam" id="PF03703"/>
    </source>
</evidence>
<sequence>MSDTEPTSPSEGNAGNAAVHAGPTDSAVANSEQEEITWQGISPKHMVDEFVTLGFLFALIIGATLLPLLRPDVLPPFLAWIVFGLAVVVGVGNLVLVPFRVRAMRYWLRDDDFVFRRGVIFQRQVAVPYGRLQLVDINRGPLSRLLGLAEIRLVTAAASSGVTIPGIVMADAEVLRDDLVALAESRRAGL</sequence>
<keyword evidence="2" id="KW-0812">Transmembrane</keyword>
<evidence type="ECO:0000313" key="5">
    <source>
        <dbReference type="Proteomes" id="UP000243077"/>
    </source>
</evidence>
<name>A0A2L2BN05_9MICO</name>
<dbReference type="Proteomes" id="UP000243077">
    <property type="component" value="Chromosome"/>
</dbReference>
<feature type="transmembrane region" description="Helical" evidence="2">
    <location>
        <begin position="77"/>
        <end position="99"/>
    </location>
</feature>
<feature type="region of interest" description="Disordered" evidence="1">
    <location>
        <begin position="1"/>
        <end position="24"/>
    </location>
</feature>
<evidence type="ECO:0000313" key="4">
    <source>
        <dbReference type="EMBL" id="AVG23050.1"/>
    </source>
</evidence>
<keyword evidence="5" id="KW-1185">Reference proteome</keyword>
<keyword evidence="2" id="KW-1133">Transmembrane helix</keyword>
<feature type="domain" description="YdbS-like PH" evidence="3">
    <location>
        <begin position="102"/>
        <end position="177"/>
    </location>
</feature>
<keyword evidence="2" id="KW-0472">Membrane</keyword>